<feature type="region of interest" description="Disordered" evidence="3">
    <location>
        <begin position="317"/>
        <end position="346"/>
    </location>
</feature>
<feature type="compositionally biased region" description="Basic and acidic residues" evidence="3">
    <location>
        <begin position="12"/>
        <end position="21"/>
    </location>
</feature>
<evidence type="ECO:0000313" key="5">
    <source>
        <dbReference type="EMBL" id="KAJ8320633.1"/>
    </source>
</evidence>
<dbReference type="PROSITE" id="PS50010">
    <property type="entry name" value="DH_2"/>
    <property type="match status" value="1"/>
</dbReference>
<feature type="region of interest" description="Disordered" evidence="3">
    <location>
        <begin position="1"/>
        <end position="21"/>
    </location>
</feature>
<feature type="compositionally biased region" description="Acidic residues" evidence="3">
    <location>
        <begin position="961"/>
        <end position="977"/>
    </location>
</feature>
<dbReference type="InterPro" id="IPR000219">
    <property type="entry name" value="DH_dom"/>
</dbReference>
<feature type="compositionally biased region" description="Polar residues" evidence="3">
    <location>
        <begin position="897"/>
        <end position="914"/>
    </location>
</feature>
<dbReference type="PANTHER" id="PTHR46006">
    <property type="entry name" value="RHO GUANINE NUCLEOTIDE EXCHANGE FACTOR AT 64C, ISOFORM A"/>
    <property type="match status" value="1"/>
</dbReference>
<name>A0ABQ9FTP7_TEGGR</name>
<dbReference type="SUPFAM" id="SSF48065">
    <property type="entry name" value="DBL homology domain (DH-domain)"/>
    <property type="match status" value="1"/>
</dbReference>
<gene>
    <name evidence="5" type="ORF">KUTeg_002220</name>
</gene>
<feature type="compositionally biased region" description="Pro residues" evidence="3">
    <location>
        <begin position="676"/>
        <end position="685"/>
    </location>
</feature>
<feature type="compositionally biased region" description="Basic and acidic residues" evidence="3">
    <location>
        <begin position="324"/>
        <end position="335"/>
    </location>
</feature>
<feature type="compositionally biased region" description="Polar residues" evidence="3">
    <location>
        <begin position="980"/>
        <end position="990"/>
    </location>
</feature>
<feature type="domain" description="DH" evidence="4">
    <location>
        <begin position="1093"/>
        <end position="1284"/>
    </location>
</feature>
<evidence type="ECO:0000256" key="2">
    <source>
        <dbReference type="ARBA" id="ARBA00022490"/>
    </source>
</evidence>
<dbReference type="Pfam" id="PF00621">
    <property type="entry name" value="RhoGEF"/>
    <property type="match status" value="1"/>
</dbReference>
<feature type="region of interest" description="Disordered" evidence="3">
    <location>
        <begin position="744"/>
        <end position="778"/>
    </location>
</feature>
<evidence type="ECO:0000256" key="1">
    <source>
        <dbReference type="ARBA" id="ARBA00004496"/>
    </source>
</evidence>
<reference evidence="5 6" key="1">
    <citation type="submission" date="2022-12" db="EMBL/GenBank/DDBJ databases">
        <title>Chromosome-level genome of Tegillarca granosa.</title>
        <authorList>
            <person name="Kim J."/>
        </authorList>
    </citation>
    <scope>NUCLEOTIDE SEQUENCE [LARGE SCALE GENOMIC DNA]</scope>
    <source>
        <strain evidence="5">Teg-2019</strain>
        <tissue evidence="5">Adductor muscle</tissue>
    </source>
</reference>
<dbReference type="Gene3D" id="1.20.900.10">
    <property type="entry name" value="Dbl homology (DH) domain"/>
    <property type="match status" value="1"/>
</dbReference>
<dbReference type="EMBL" id="JARBDR010000141">
    <property type="protein sequence ID" value="KAJ8320633.1"/>
    <property type="molecule type" value="Genomic_DNA"/>
</dbReference>
<comment type="caution">
    <text evidence="5">The sequence shown here is derived from an EMBL/GenBank/DDBJ whole genome shotgun (WGS) entry which is preliminary data.</text>
</comment>
<dbReference type="PANTHER" id="PTHR46006:SF5">
    <property type="entry name" value="DH DOMAIN-CONTAINING PROTEIN"/>
    <property type="match status" value="1"/>
</dbReference>
<feature type="compositionally biased region" description="Low complexity" evidence="3">
    <location>
        <begin position="763"/>
        <end position="774"/>
    </location>
</feature>
<evidence type="ECO:0000259" key="4">
    <source>
        <dbReference type="PROSITE" id="PS50010"/>
    </source>
</evidence>
<feature type="region of interest" description="Disordered" evidence="3">
    <location>
        <begin position="662"/>
        <end position="688"/>
    </location>
</feature>
<keyword evidence="2" id="KW-0963">Cytoplasm</keyword>
<protein>
    <recommendedName>
        <fullName evidence="4">DH domain-containing protein</fullName>
    </recommendedName>
</protein>
<dbReference type="InterPro" id="IPR051480">
    <property type="entry name" value="Endocytic_GEF_Adapter"/>
</dbReference>
<dbReference type="InterPro" id="IPR035899">
    <property type="entry name" value="DBL_dom_sf"/>
</dbReference>
<sequence length="1313" mass="148247">MDECPNAENDIDLEKDKDPKNYVKEDFESAGHVETCDSPKNELLLEDYDTSDDDTQIELNRSSRIDQSNFSNVSSPRTSTIVDGHCDQNVNDQSRERNKLLESEKNCVKKPTSSDEALVHDHSDNVFEMTPLEQFCDDSDTVVTANDNGVKGHESVQHKVVNKLDTHANKENIILVRRTTKNGEINSNRIHIDNLSKQRTGTPFVQYPGSVNSNILLNCVTNELKSKVVNDLDNMKDSGKCVRSDSKRNVGNMRKLPISSRVELMLSNDLFKKYVGKHQGLLERISQRQGRGRQSGLKKTFSNLDLSNLDLEQEFNSPFAPSYDKQRETKDKVCEKSSSFTSGDTRMKDLRNNEAKRRLSLAGDKDLQDLQNELDRRDQLIKEAEKESLYQGPNRKFKFCIPSFEDFKRSRKEKLLSGQRFVKNVLTNDKKTKAVVSQLESKVQSVLETENNDRVRKLENSLLETLTENDSSDKISKSMPFEVIPCETLPFEVSKSELLEEDTKVAETTDKEQQVDKTETETTCSDETDCALQKIQAVSETNNKIQSAGQGDPLGENSVTLSGNETGVLLQNDTVVKITVTESSIEKESDTQEDSVNIKTESSCSHENLESTNNDLENQLTNADHSDSNGHSLSFSDKNKNESVLQNNKLDDATENSEIIQDSLNSSVKVPSVPETLPPKKPIPSPRSKIPVQLLSLSSCKSSQSSEILSPQYCDKSKDNSLSAKVVPSSVNVKSNTNDRVILRASRKRKNSSRKSESRTSKKLSQSNLSQSVSFDNTATQEGDKNLVKNKAKIPLLSFSSISSDSDVFPEKSPCLSGSFIFNENSESLSKDRVTSASLQSKGDNSKFSFEIPEFNFSEFENDSVDIRTGKNKEPMAHDDIRESWLENVAENIPESFKNSVMRSTSDVTDSTPEANRKRRERRERPYKSDPFTGVPKLPASRLLNVSGKPRSSSSLKEDFLDFNEDTSLEEVNEEGDSLVSENDSEQGQKMRNRLSNLSNASSDSGVNGLPDIPCDLALSPNSSETSLYNLFNSPDNLKKEYEEGDDVFHGRRISDDFTGPDCSLCKQTRQSNTDQPFKQWNFCIKCNQKLSERKEAITEIKDTEISYGRDLKILREEFYKPMRSAGLLSAEQLESIFLNLEELIAVNKQFTEKLENAVLSAEQNGYQNLLTVNIGHLFMESTSLILAFDNYCVNQGHASILLEQLEKEKEILRIFLKVSQDENSLLRRMHLKSFLMVPVQRITRYPLLLDRIHKLTPDGHMDKDTIVEAKSKIEDILGHINAVSVNLFFYEFYKTMKFYLNIYNAKQRNHTN</sequence>
<comment type="subcellular location">
    <subcellularLocation>
        <location evidence="1">Cytoplasm</location>
    </subcellularLocation>
</comment>
<feature type="region of interest" description="Disordered" evidence="3">
    <location>
        <begin position="584"/>
        <end position="640"/>
    </location>
</feature>
<proteinExistence type="predicted"/>
<feature type="compositionally biased region" description="Acidic residues" evidence="3">
    <location>
        <begin position="1"/>
        <end position="11"/>
    </location>
</feature>
<evidence type="ECO:0000313" key="6">
    <source>
        <dbReference type="Proteomes" id="UP001217089"/>
    </source>
</evidence>
<keyword evidence="6" id="KW-1185">Reference proteome</keyword>
<dbReference type="CDD" id="cd00160">
    <property type="entry name" value="RhoGEF"/>
    <property type="match status" value="1"/>
</dbReference>
<feature type="compositionally biased region" description="Polar residues" evidence="3">
    <location>
        <begin position="594"/>
        <end position="640"/>
    </location>
</feature>
<feature type="region of interest" description="Disordered" evidence="3">
    <location>
        <begin position="896"/>
        <end position="990"/>
    </location>
</feature>
<accession>A0ABQ9FTP7</accession>
<dbReference type="SMART" id="SM00325">
    <property type="entry name" value="RhoGEF"/>
    <property type="match status" value="1"/>
</dbReference>
<dbReference type="Proteomes" id="UP001217089">
    <property type="component" value="Unassembled WGS sequence"/>
</dbReference>
<organism evidence="5 6">
    <name type="scientific">Tegillarca granosa</name>
    <name type="common">Malaysian cockle</name>
    <name type="synonym">Anadara granosa</name>
    <dbReference type="NCBI Taxonomy" id="220873"/>
    <lineage>
        <taxon>Eukaryota</taxon>
        <taxon>Metazoa</taxon>
        <taxon>Spiralia</taxon>
        <taxon>Lophotrochozoa</taxon>
        <taxon>Mollusca</taxon>
        <taxon>Bivalvia</taxon>
        <taxon>Autobranchia</taxon>
        <taxon>Pteriomorphia</taxon>
        <taxon>Arcoida</taxon>
        <taxon>Arcoidea</taxon>
        <taxon>Arcidae</taxon>
        <taxon>Tegillarca</taxon>
    </lineage>
</organism>
<evidence type="ECO:0000256" key="3">
    <source>
        <dbReference type="SAM" id="MobiDB-lite"/>
    </source>
</evidence>